<evidence type="ECO:0000256" key="2">
    <source>
        <dbReference type="ARBA" id="ARBA00022448"/>
    </source>
</evidence>
<evidence type="ECO:0000256" key="4">
    <source>
        <dbReference type="ARBA" id="ARBA00022692"/>
    </source>
</evidence>
<keyword evidence="6 7" id="KW-0472">Membrane</keyword>
<comment type="caution">
    <text evidence="8">The sequence shown here is derived from an EMBL/GenBank/DDBJ whole genome shotgun (WGS) entry which is preliminary data.</text>
</comment>
<evidence type="ECO:0000256" key="6">
    <source>
        <dbReference type="ARBA" id="ARBA00023136"/>
    </source>
</evidence>
<name>A0A2N3I8M0_9BACT</name>
<keyword evidence="2" id="KW-0813">Transport</keyword>
<organism evidence="8 9">
    <name type="scientific">Labilibaculum manganireducens</name>
    <dbReference type="NCBI Taxonomy" id="1940525"/>
    <lineage>
        <taxon>Bacteria</taxon>
        <taxon>Pseudomonadati</taxon>
        <taxon>Bacteroidota</taxon>
        <taxon>Bacteroidia</taxon>
        <taxon>Marinilabiliales</taxon>
        <taxon>Marinifilaceae</taxon>
        <taxon>Labilibaculum</taxon>
    </lineage>
</organism>
<dbReference type="GO" id="GO:0005886">
    <property type="term" value="C:plasma membrane"/>
    <property type="evidence" value="ECO:0007669"/>
    <property type="project" value="UniProtKB-SubCell"/>
</dbReference>
<dbReference type="RefSeq" id="WP_101309721.1">
    <property type="nucleotide sequence ID" value="NZ_MVDE01000013.1"/>
</dbReference>
<feature type="transmembrane region" description="Helical" evidence="7">
    <location>
        <begin position="280"/>
        <end position="297"/>
    </location>
</feature>
<feature type="transmembrane region" description="Helical" evidence="7">
    <location>
        <begin position="107"/>
        <end position="130"/>
    </location>
</feature>
<feature type="transmembrane region" description="Helical" evidence="7">
    <location>
        <begin position="16"/>
        <end position="40"/>
    </location>
</feature>
<reference evidence="8 9" key="1">
    <citation type="journal article" date="2017" name="Front. Microbiol.">
        <title>Labilibaculum manganireducens gen. nov., sp. nov. and Labilibaculum filiforme sp. nov., Novel Bacteroidetes Isolated from Subsurface Sediments of the Baltic Sea.</title>
        <authorList>
            <person name="Vandieken V."/>
            <person name="Marshall I.P."/>
            <person name="Niemann H."/>
            <person name="Engelen B."/>
            <person name="Cypionka H."/>
        </authorList>
    </citation>
    <scope>NUCLEOTIDE SEQUENCE [LARGE SCALE GENOMIC DNA]</scope>
    <source>
        <strain evidence="8 9">59.10-2M</strain>
    </source>
</reference>
<accession>A0A2N3I8M0</accession>
<dbReference type="PANTHER" id="PTHR42718:SF46">
    <property type="entry name" value="BLR6921 PROTEIN"/>
    <property type="match status" value="1"/>
</dbReference>
<evidence type="ECO:0000256" key="1">
    <source>
        <dbReference type="ARBA" id="ARBA00004651"/>
    </source>
</evidence>
<dbReference type="AlphaFoldDB" id="A0A2N3I8M0"/>
<dbReference type="InterPro" id="IPR036259">
    <property type="entry name" value="MFS_trans_sf"/>
</dbReference>
<evidence type="ECO:0000256" key="3">
    <source>
        <dbReference type="ARBA" id="ARBA00022475"/>
    </source>
</evidence>
<keyword evidence="3" id="KW-1003">Cell membrane</keyword>
<feature type="transmembrane region" description="Helical" evidence="7">
    <location>
        <begin position="241"/>
        <end position="260"/>
    </location>
</feature>
<keyword evidence="5 7" id="KW-1133">Transmembrane helix</keyword>
<feature type="transmembrane region" description="Helical" evidence="7">
    <location>
        <begin position="404"/>
        <end position="426"/>
    </location>
</feature>
<feature type="transmembrane region" description="Helical" evidence="7">
    <location>
        <begin position="374"/>
        <end position="397"/>
    </location>
</feature>
<feature type="transmembrane region" description="Helical" evidence="7">
    <location>
        <begin position="345"/>
        <end position="368"/>
    </location>
</feature>
<feature type="transmembrane region" description="Helical" evidence="7">
    <location>
        <begin position="60"/>
        <end position="77"/>
    </location>
</feature>
<evidence type="ECO:0000313" key="9">
    <source>
        <dbReference type="Proteomes" id="UP000233618"/>
    </source>
</evidence>
<dbReference type="SUPFAM" id="SSF103473">
    <property type="entry name" value="MFS general substrate transporter"/>
    <property type="match status" value="2"/>
</dbReference>
<feature type="transmembrane region" description="Helical" evidence="7">
    <location>
        <begin position="216"/>
        <end position="235"/>
    </location>
</feature>
<dbReference type="PANTHER" id="PTHR42718">
    <property type="entry name" value="MAJOR FACILITATOR SUPERFAMILY MULTIDRUG TRANSPORTER MFSC"/>
    <property type="match status" value="1"/>
</dbReference>
<dbReference type="Gene3D" id="1.20.1250.20">
    <property type="entry name" value="MFS general substrate transporter like domains"/>
    <property type="match status" value="1"/>
</dbReference>
<feature type="transmembrane region" description="Helical" evidence="7">
    <location>
        <begin position="84"/>
        <end position="101"/>
    </location>
</feature>
<protein>
    <submittedName>
        <fullName evidence="8">MFS transporter</fullName>
    </submittedName>
</protein>
<evidence type="ECO:0000313" key="8">
    <source>
        <dbReference type="EMBL" id="PKQ66628.1"/>
    </source>
</evidence>
<gene>
    <name evidence="8" type="ORF">BZG01_10125</name>
</gene>
<keyword evidence="9" id="KW-1185">Reference proteome</keyword>
<keyword evidence="4 7" id="KW-0812">Transmembrane</keyword>
<dbReference type="Proteomes" id="UP000233618">
    <property type="component" value="Unassembled WGS sequence"/>
</dbReference>
<evidence type="ECO:0000256" key="5">
    <source>
        <dbReference type="ARBA" id="ARBA00022989"/>
    </source>
</evidence>
<comment type="subcellular location">
    <subcellularLocation>
        <location evidence="1">Cell membrane</location>
        <topology evidence="1">Multi-pass membrane protein</topology>
    </subcellularLocation>
</comment>
<feature type="transmembrane region" description="Helical" evidence="7">
    <location>
        <begin position="174"/>
        <end position="195"/>
    </location>
</feature>
<feature type="transmembrane region" description="Helical" evidence="7">
    <location>
        <begin position="317"/>
        <end position="338"/>
    </location>
</feature>
<feature type="transmembrane region" description="Helical" evidence="7">
    <location>
        <begin position="142"/>
        <end position="162"/>
    </location>
</feature>
<sequence length="533" mass="59904">MPNENNKLIFKSRVPYWLVLFTIFITLMPIALVLGIYLSGASSAASYYGVDIIDVKYSTVVYYLAIAASFPLEAKFFNYFSSKPYLIGCSIIYAAINLILYCSDSFALLLVLRFAGGMLSLGFIGMIFSLVFRQFHAQRSRILGYATMYAALFSSAPIAQLLDAFIFTKYDFNSIFLFKIYSALPGIILLCCILKKGTDLRRDGKIPLKLIRWESFVLYASSLLLAAYILLYGQYYHWFSSIRITLCTIALVFFMCLFFLRQFKLEEPYIDLKIYKSRNFRIGMLLLVLFYFSKGDMNLLNGFFSNSVHLDMYHKGYIMLINCAGITAGSLISARFILAGRKIRLIWMTGFGALLAYHVYILCILSNQAEIADLLIPLFLQGFGNGTLIISIVIFYVTSVPAEIAFSASVTGVAFRAVTFTASMALTSYMGLHLQKIHYQSAAQEITSLNPYAVQRIGQYKQALLNGGASIPQSNAGAIKLLGKAVANQDNLLFVRDYYLYMSAFILLIIMGIALIPHFQYHIKKIGAKLIPM</sequence>
<proteinExistence type="predicted"/>
<feature type="transmembrane region" description="Helical" evidence="7">
    <location>
        <begin position="498"/>
        <end position="516"/>
    </location>
</feature>
<evidence type="ECO:0000256" key="7">
    <source>
        <dbReference type="SAM" id="Phobius"/>
    </source>
</evidence>
<dbReference type="EMBL" id="MVDE01000013">
    <property type="protein sequence ID" value="PKQ66628.1"/>
    <property type="molecule type" value="Genomic_DNA"/>
</dbReference>